<dbReference type="OrthoDB" id="5758519at2"/>
<dbReference type="EMBL" id="VWXX01000004">
    <property type="protein sequence ID" value="KAA6186610.1"/>
    <property type="molecule type" value="Genomic_DNA"/>
</dbReference>
<dbReference type="RefSeq" id="WP_150090802.1">
    <property type="nucleotide sequence ID" value="NZ_JBFUOH010000052.1"/>
</dbReference>
<accession>A0A5M8FQW0</accession>
<organism evidence="2 3">
    <name type="scientific">Thiohalocapsa marina</name>
    <dbReference type="NCBI Taxonomy" id="424902"/>
    <lineage>
        <taxon>Bacteria</taxon>
        <taxon>Pseudomonadati</taxon>
        <taxon>Pseudomonadota</taxon>
        <taxon>Gammaproteobacteria</taxon>
        <taxon>Chromatiales</taxon>
        <taxon>Chromatiaceae</taxon>
        <taxon>Thiohalocapsa</taxon>
    </lineage>
</organism>
<name>A0A5M8FQW0_9GAMM</name>
<keyword evidence="1" id="KW-0812">Transmembrane</keyword>
<keyword evidence="1" id="KW-0472">Membrane</keyword>
<keyword evidence="1" id="KW-1133">Transmembrane helix</keyword>
<evidence type="ECO:0000313" key="2">
    <source>
        <dbReference type="EMBL" id="KAA6186610.1"/>
    </source>
</evidence>
<sequence>MQMSRTGALAIAGLGLALLIAGPLLPGGERLIRNGPPQGGHVTDLARAADGSVLAGTQDGALWRLAEGRWSRINLDLGGQPVTALPAGVANDLMRAPIGTAGGLINGPPGLPPLRDRVSDQAVTDAGLVVATGDGLQVAGDGRWQTALPGVQVYRLGVQPANGSDYLHAGTIGQGVFSARVEDLRDWIANADGLPAASRVYSFAVTAGGRLIAGTDHGLYWQTAPQQPWRMLRVGLEDSRILSLLLEPAVDAGTQPLWIGSDSGLYRVDLTEHQERVAAAAYAVLVDAPPEHLRYGISWILPQDDGVLFSAGDVYQYGEFGLKGWYWISLAGLLLVLAGGWLFPARAAAAQDETGSASGSRAGA</sequence>
<evidence type="ECO:0000256" key="1">
    <source>
        <dbReference type="SAM" id="Phobius"/>
    </source>
</evidence>
<evidence type="ECO:0000313" key="3">
    <source>
        <dbReference type="Proteomes" id="UP000322981"/>
    </source>
</evidence>
<dbReference type="Proteomes" id="UP000322981">
    <property type="component" value="Unassembled WGS sequence"/>
</dbReference>
<keyword evidence="3" id="KW-1185">Reference proteome</keyword>
<reference evidence="2 3" key="1">
    <citation type="submission" date="2019-09" db="EMBL/GenBank/DDBJ databases">
        <title>Whole-genome sequence of the purple sulfur bacterium Thiohalocapsa marina DSM 19078.</title>
        <authorList>
            <person name="Kyndt J.A."/>
            <person name="Meyer T.E."/>
        </authorList>
    </citation>
    <scope>NUCLEOTIDE SEQUENCE [LARGE SCALE GENOMIC DNA]</scope>
    <source>
        <strain evidence="2 3">DSM 19078</strain>
    </source>
</reference>
<gene>
    <name evidence="2" type="ORF">F2Q65_04320</name>
</gene>
<comment type="caution">
    <text evidence="2">The sequence shown here is derived from an EMBL/GenBank/DDBJ whole genome shotgun (WGS) entry which is preliminary data.</text>
</comment>
<protein>
    <submittedName>
        <fullName evidence="2">ABC transporter substrate-binding protein</fullName>
    </submittedName>
</protein>
<proteinExistence type="predicted"/>
<feature type="transmembrane region" description="Helical" evidence="1">
    <location>
        <begin position="324"/>
        <end position="343"/>
    </location>
</feature>
<dbReference type="AlphaFoldDB" id="A0A5M8FQW0"/>